<dbReference type="STRING" id="946333.A4W93_03085"/>
<dbReference type="KEGG" id="rgu:A4W93_03085"/>
<name>A0A1W6L3U1_9BURK</name>
<protein>
    <submittedName>
        <fullName evidence="1">Uncharacterized protein</fullName>
    </submittedName>
</protein>
<dbReference type="RefSeq" id="WP_085749218.1">
    <property type="nucleotide sequence ID" value="NZ_BSPR01000001.1"/>
</dbReference>
<dbReference type="Proteomes" id="UP000193427">
    <property type="component" value="Chromosome"/>
</dbReference>
<dbReference type="EMBL" id="CP015118">
    <property type="protein sequence ID" value="ARN18981.1"/>
    <property type="molecule type" value="Genomic_DNA"/>
</dbReference>
<sequence length="278" mass="29203">MTAPLLPRRALLAALAAGALPTKAATAPLVLGLAPFLSPSALLAAFRRLREHLERELAAPVATYTARDLRTYFENVRRGDYDLALLPAHIGLLALKDWGFAPVARTLPVTTTLLLVRQDSLVRSAIDLRGGRVGGLDPLSIIVASALAWLQSQGLVPGRDLLFVPQTSVNSGLYALARGDIEALAVASSQLLTLPADTPRAERILKSVGDVAGPVFVARPGPSDTTLARWRAAFSAFAPDPAAPLTAANTPLGPLAWSDLDPLSAYAGFARSLLASGR</sequence>
<accession>A0A1W6L3U1</accession>
<dbReference type="AlphaFoldDB" id="A0A1W6L3U1"/>
<gene>
    <name evidence="1" type="ORF">A4W93_03085</name>
</gene>
<evidence type="ECO:0000313" key="2">
    <source>
        <dbReference type="Proteomes" id="UP000193427"/>
    </source>
</evidence>
<evidence type="ECO:0000313" key="1">
    <source>
        <dbReference type="EMBL" id="ARN18981.1"/>
    </source>
</evidence>
<proteinExistence type="predicted"/>
<organism evidence="1 2">
    <name type="scientific">Piscinibacter gummiphilus</name>
    <dbReference type="NCBI Taxonomy" id="946333"/>
    <lineage>
        <taxon>Bacteria</taxon>
        <taxon>Pseudomonadati</taxon>
        <taxon>Pseudomonadota</taxon>
        <taxon>Betaproteobacteria</taxon>
        <taxon>Burkholderiales</taxon>
        <taxon>Sphaerotilaceae</taxon>
        <taxon>Piscinibacter</taxon>
    </lineage>
</organism>
<dbReference type="Pfam" id="PF12974">
    <property type="entry name" value="Phosphonate-bd"/>
    <property type="match status" value="1"/>
</dbReference>
<dbReference type="Gene3D" id="3.40.190.10">
    <property type="entry name" value="Periplasmic binding protein-like II"/>
    <property type="match status" value="2"/>
</dbReference>
<dbReference type="SUPFAM" id="SSF53850">
    <property type="entry name" value="Periplasmic binding protein-like II"/>
    <property type="match status" value="1"/>
</dbReference>
<keyword evidence="2" id="KW-1185">Reference proteome</keyword>
<reference evidence="1 2" key="1">
    <citation type="submission" date="2016-04" db="EMBL/GenBank/DDBJ databases">
        <title>Complete genome sequence of natural rubber-degrading, novel Gram-negative bacterium, Rhizobacter gummiphilus strain NS21.</title>
        <authorList>
            <person name="Tabata M."/>
            <person name="Kasai D."/>
            <person name="Fukuda M."/>
        </authorList>
    </citation>
    <scope>NUCLEOTIDE SEQUENCE [LARGE SCALE GENOMIC DNA]</scope>
    <source>
        <strain evidence="1 2">NS21</strain>
    </source>
</reference>
<dbReference type="OrthoDB" id="368476at2"/>